<protein>
    <submittedName>
        <fullName evidence="2">Rod shape-determining protein MreD</fullName>
    </submittedName>
</protein>
<comment type="caution">
    <text evidence="2">The sequence shown here is derived from an EMBL/GenBank/DDBJ whole genome shotgun (WGS) entry which is preliminary data.</text>
</comment>
<evidence type="ECO:0000313" key="2">
    <source>
        <dbReference type="EMBL" id="MEN3324904.1"/>
    </source>
</evidence>
<evidence type="ECO:0000256" key="1">
    <source>
        <dbReference type="SAM" id="Phobius"/>
    </source>
</evidence>
<feature type="transmembrane region" description="Helical" evidence="1">
    <location>
        <begin position="146"/>
        <end position="164"/>
    </location>
</feature>
<sequence>MSNTVFLHISRFISLVFLQVILFNNINFLGYINPFIYIMFIALFPVKNNRFIIIFLSFFLGLSIDLFSDTGGIHAAACVFIAYIRPAILKFSFGVIYEHQTIKFNTVEFGEKLTYLTILTFLHHFVLFFLEMFSVSQIILVLQKTLFSSIFTILLILIITIIFSKKTK</sequence>
<organism evidence="2 3">
    <name type="scientific">Mariniflexile soesokkakense</name>
    <dbReference type="NCBI Taxonomy" id="1343160"/>
    <lineage>
        <taxon>Bacteria</taxon>
        <taxon>Pseudomonadati</taxon>
        <taxon>Bacteroidota</taxon>
        <taxon>Flavobacteriia</taxon>
        <taxon>Flavobacteriales</taxon>
        <taxon>Flavobacteriaceae</taxon>
        <taxon>Mariniflexile</taxon>
    </lineage>
</organism>
<keyword evidence="3" id="KW-1185">Reference proteome</keyword>
<dbReference type="Proteomes" id="UP001416393">
    <property type="component" value="Unassembled WGS sequence"/>
</dbReference>
<feature type="transmembrane region" description="Helical" evidence="1">
    <location>
        <begin position="12"/>
        <end position="44"/>
    </location>
</feature>
<keyword evidence="1" id="KW-0812">Transmembrane</keyword>
<keyword evidence="1" id="KW-0472">Membrane</keyword>
<evidence type="ECO:0000313" key="3">
    <source>
        <dbReference type="Proteomes" id="UP001416393"/>
    </source>
</evidence>
<reference evidence="2 3" key="1">
    <citation type="submission" date="2024-01" db="EMBL/GenBank/DDBJ databases">
        <title>Mariniflexile litorale sp. nov., isolated from the shallow sediments of the Sea of Japan.</title>
        <authorList>
            <person name="Romanenko L."/>
            <person name="Bystritskaya E."/>
            <person name="Isaeva M."/>
        </authorList>
    </citation>
    <scope>NUCLEOTIDE SEQUENCE [LARGE SCALE GENOMIC DNA]</scope>
    <source>
        <strain evidence="2 3">KCTC 32427</strain>
    </source>
</reference>
<dbReference type="EMBL" id="JAZHYP010000009">
    <property type="protein sequence ID" value="MEN3324904.1"/>
    <property type="molecule type" value="Genomic_DNA"/>
</dbReference>
<keyword evidence="1" id="KW-1133">Transmembrane helix</keyword>
<feature type="transmembrane region" description="Helical" evidence="1">
    <location>
        <begin position="113"/>
        <end position="140"/>
    </location>
</feature>
<accession>A0ABV0AEW5</accession>
<proteinExistence type="predicted"/>
<feature type="transmembrane region" description="Helical" evidence="1">
    <location>
        <begin position="73"/>
        <end position="93"/>
    </location>
</feature>
<dbReference type="RefSeq" id="WP_346242704.1">
    <property type="nucleotide sequence ID" value="NZ_JAZHYP010000009.1"/>
</dbReference>
<gene>
    <name evidence="2" type="ORF">VP395_14285</name>
</gene>
<name>A0ABV0AEW5_9FLAO</name>
<feature type="transmembrane region" description="Helical" evidence="1">
    <location>
        <begin position="51"/>
        <end position="67"/>
    </location>
</feature>